<protein>
    <submittedName>
        <fullName evidence="2">Nucleoporin</fullName>
    </submittedName>
</protein>
<accession>A0AA91T3K2</accession>
<sequence length="389" mass="44624">MENTPIARRLYTADESYLAEANSTLEQFSTPLKRLPDTSVNEVRNEIHSAQQQPPAAFGEPNQLSQRYQAIGTEPLKPISNVALGLRAKTDRETIFSQQKPSPKPDETVYYRPLSSGGPILSDDFLPVPLPQATRNPIISATPEPAAHTEYEELDDEDVQVSAPTGEWTSPVVREALRRQVNKERQFRNLWSSVLGLLAFHLALHFLAYFYKLYQVMYFDENAMYRKSLWASIQRSSYVQDMYRWAATGFAYAHHLQWICVFRIVVSLVQLLRPQDQCKDLPLTNRQRRLIGLKEVAVSDDNEEAQLVSKQRLFEMSASEPIKVPKYAQTNSLSGIVRRTVKKEDTSKEAELELQNIIPQRRLVRSGPAFSQNKEDMTQRFARNFNLDF</sequence>
<dbReference type="EMBL" id="LYUB02000002">
    <property type="protein sequence ID" value="OVF10414.1"/>
    <property type="molecule type" value="Genomic_DNA"/>
</dbReference>
<dbReference type="GO" id="GO:0005640">
    <property type="term" value="C:nuclear outer membrane"/>
    <property type="evidence" value="ECO:0007669"/>
    <property type="project" value="TreeGrafter"/>
</dbReference>
<dbReference type="AlphaFoldDB" id="A0AA91T3K2"/>
<dbReference type="KEGG" id="clus:A9F13_02g02244"/>
<reference evidence="2 3" key="1">
    <citation type="submission" date="2017-04" db="EMBL/GenBank/DDBJ databases">
        <title>Draft genome of the yeast Clavispora lusitaniae type strain CBS 6936.</title>
        <authorList>
            <person name="Durrens P."/>
            <person name="Klopp C."/>
            <person name="Biteau N."/>
            <person name="Fitton-Ouhabi V."/>
            <person name="Dementhon K."/>
            <person name="Accoceberry I."/>
            <person name="Sherman D.J."/>
            <person name="Noel T."/>
        </authorList>
    </citation>
    <scope>NUCLEOTIDE SEQUENCE [LARGE SCALE GENOMIC DNA]</scope>
    <source>
        <strain evidence="2 3">CBS 6936</strain>
    </source>
</reference>
<organism evidence="2 3">
    <name type="scientific">Clavispora lusitaniae</name>
    <name type="common">Candida lusitaniae</name>
    <dbReference type="NCBI Taxonomy" id="36911"/>
    <lineage>
        <taxon>Eukaryota</taxon>
        <taxon>Fungi</taxon>
        <taxon>Dikarya</taxon>
        <taxon>Ascomycota</taxon>
        <taxon>Saccharomycotina</taxon>
        <taxon>Pichiomycetes</taxon>
        <taxon>Metschnikowiaceae</taxon>
        <taxon>Clavispora</taxon>
    </lineage>
</organism>
<keyword evidence="1" id="KW-1133">Transmembrane helix</keyword>
<keyword evidence="1" id="KW-0472">Membrane</keyword>
<gene>
    <name evidence="2" type="ORF">A9F13_02g02244</name>
</gene>
<dbReference type="PANTHER" id="PTHR28003:SF1">
    <property type="entry name" value="NUCLEOPORIN POM34"/>
    <property type="match status" value="1"/>
</dbReference>
<dbReference type="GO" id="GO:0006606">
    <property type="term" value="P:protein import into nucleus"/>
    <property type="evidence" value="ECO:0007669"/>
    <property type="project" value="TreeGrafter"/>
</dbReference>
<comment type="caution">
    <text evidence="2">The sequence shown here is derived from an EMBL/GenBank/DDBJ whole genome shotgun (WGS) entry which is preliminary data.</text>
</comment>
<dbReference type="Pfam" id="PF08058">
    <property type="entry name" value="NPCC"/>
    <property type="match status" value="1"/>
</dbReference>
<dbReference type="Proteomes" id="UP000195602">
    <property type="component" value="Unassembled WGS sequence"/>
</dbReference>
<dbReference type="GO" id="GO:0070762">
    <property type="term" value="C:nuclear pore transmembrane ring"/>
    <property type="evidence" value="ECO:0007669"/>
    <property type="project" value="TreeGrafter"/>
</dbReference>
<dbReference type="PANTHER" id="PTHR28003">
    <property type="entry name" value="NUCLEOPORIN POM34"/>
    <property type="match status" value="1"/>
</dbReference>
<evidence type="ECO:0000313" key="2">
    <source>
        <dbReference type="EMBL" id="OVF10414.1"/>
    </source>
</evidence>
<feature type="transmembrane region" description="Helical" evidence="1">
    <location>
        <begin position="189"/>
        <end position="211"/>
    </location>
</feature>
<name>A0AA91T3K2_CLALS</name>
<evidence type="ECO:0000256" key="1">
    <source>
        <dbReference type="SAM" id="Phobius"/>
    </source>
</evidence>
<evidence type="ECO:0000313" key="3">
    <source>
        <dbReference type="Proteomes" id="UP000195602"/>
    </source>
</evidence>
<keyword evidence="1" id="KW-0812">Transmembrane</keyword>
<dbReference type="InterPro" id="IPR012578">
    <property type="entry name" value="Nucl_pore_cmplx"/>
</dbReference>
<dbReference type="GO" id="GO:0030474">
    <property type="term" value="P:spindle pole body duplication"/>
    <property type="evidence" value="ECO:0007669"/>
    <property type="project" value="TreeGrafter"/>
</dbReference>
<proteinExistence type="predicted"/>